<dbReference type="Gene3D" id="2.60.40.150">
    <property type="entry name" value="C2 domain"/>
    <property type="match status" value="1"/>
</dbReference>
<feature type="domain" description="C2" evidence="1">
    <location>
        <begin position="1"/>
        <end position="118"/>
    </location>
</feature>
<protein>
    <submittedName>
        <fullName evidence="2">Cold-regulated protein</fullName>
    </submittedName>
</protein>
<dbReference type="GO" id="GO:0006952">
    <property type="term" value="P:defense response"/>
    <property type="evidence" value="ECO:0007669"/>
    <property type="project" value="InterPro"/>
</dbReference>
<dbReference type="AlphaFoldDB" id="A0A075CA92"/>
<dbReference type="Pfam" id="PF00168">
    <property type="entry name" value="C2"/>
    <property type="match status" value="1"/>
</dbReference>
<dbReference type="SMART" id="SM00239">
    <property type="entry name" value="C2"/>
    <property type="match status" value="1"/>
</dbReference>
<organism evidence="2">
    <name type="scientific">Reaumuria trigyna</name>
    <dbReference type="NCBI Taxonomy" id="1091135"/>
    <lineage>
        <taxon>Eukaryota</taxon>
        <taxon>Viridiplantae</taxon>
        <taxon>Streptophyta</taxon>
        <taxon>Embryophyta</taxon>
        <taxon>Tracheophyta</taxon>
        <taxon>Spermatophyta</taxon>
        <taxon>Magnoliopsida</taxon>
        <taxon>eudicotyledons</taxon>
        <taxon>Gunneridae</taxon>
        <taxon>Pentapetalae</taxon>
        <taxon>Caryophyllales</taxon>
        <taxon>Tamaricaceae</taxon>
        <taxon>Reaumuria</taxon>
    </lineage>
</organism>
<evidence type="ECO:0000259" key="1">
    <source>
        <dbReference type="PROSITE" id="PS50004"/>
    </source>
</evidence>
<dbReference type="PANTHER" id="PTHR32246:SF173">
    <property type="entry name" value="C2 DOMAIN-CONTAINING PROTEIN"/>
    <property type="match status" value="1"/>
</dbReference>
<reference evidence="2" key="1">
    <citation type="submission" date="2013-02" db="EMBL/GenBank/DDBJ databases">
        <title>Rapid identification of the salt tolerance gene from the RNA-seq data of Reaumuria trigyna M. by DDRT-PCR.</title>
        <authorList>
            <person name="Dang Z."/>
        </authorList>
    </citation>
    <scope>NUCLEOTIDE SEQUENCE</scope>
</reference>
<feature type="non-terminal residue" evidence="2">
    <location>
        <position position="252"/>
    </location>
</feature>
<dbReference type="EMBL" id="KC701490">
    <property type="protein sequence ID" value="AGW45467.1"/>
    <property type="molecule type" value="mRNA"/>
</dbReference>
<dbReference type="SUPFAM" id="SSF49562">
    <property type="entry name" value="C2 domain (Calcium/lipid-binding domain, CaLB)"/>
    <property type="match status" value="1"/>
</dbReference>
<dbReference type="InterPro" id="IPR044750">
    <property type="entry name" value="C2_SRC2/BAP"/>
</dbReference>
<name>A0A075CA92_9CARY</name>
<evidence type="ECO:0000313" key="2">
    <source>
        <dbReference type="EMBL" id="AGW45467.1"/>
    </source>
</evidence>
<dbReference type="PROSITE" id="PS50004">
    <property type="entry name" value="C2"/>
    <property type="match status" value="1"/>
</dbReference>
<dbReference type="InterPro" id="IPR000008">
    <property type="entry name" value="C2_dom"/>
</dbReference>
<dbReference type="PANTHER" id="PTHR32246">
    <property type="entry name" value="INGRESSION PROTEIN FIC1"/>
    <property type="match status" value="1"/>
</dbReference>
<dbReference type="CDD" id="cd04051">
    <property type="entry name" value="C2_SRC2_like"/>
    <property type="match status" value="1"/>
</dbReference>
<accession>A0A075CA92</accession>
<sequence length="252" mass="27289">MEYRTLDLTVSSAQDLIKVNSITKLGTYAVVSLHNHNDHQYASGFTHLKTQIDKKNKENPTWNFPMRFTIDESAAQNNSLTLVFQIKSRRLIGTDKLIGEVHAPIKELLSTSTESAKHSHIVSYQVQEPSGKPKGMLTFKYQFGEKYKDQSRAMGAEPVTAYPVGMGAGTSSGYQPQGQYGYPPQPPPAYHGYPASQPGYGYGYPQPVVQPAPARRKNNFGMGLGAGLLGGALAGMLIGDVVDDFGGGFDGG</sequence>
<dbReference type="InterPro" id="IPR035892">
    <property type="entry name" value="C2_domain_sf"/>
</dbReference>
<proteinExistence type="evidence at transcript level"/>